<feature type="region of interest" description="Disordered" evidence="11">
    <location>
        <begin position="340"/>
        <end position="378"/>
    </location>
</feature>
<accession>A0A8J2PNL1</accession>
<dbReference type="EMBL" id="CAJVCH010571536">
    <property type="protein sequence ID" value="CAG7837778.1"/>
    <property type="molecule type" value="Genomic_DNA"/>
</dbReference>
<dbReference type="GO" id="GO:0008349">
    <property type="term" value="F:MAP kinase kinase kinase kinase activity"/>
    <property type="evidence" value="ECO:0007669"/>
    <property type="project" value="TreeGrafter"/>
</dbReference>
<dbReference type="SMART" id="SM00036">
    <property type="entry name" value="CNH"/>
    <property type="match status" value="1"/>
</dbReference>
<dbReference type="AlphaFoldDB" id="A0A8J2PNL1"/>
<feature type="region of interest" description="Disordered" evidence="11">
    <location>
        <begin position="911"/>
        <end position="930"/>
    </location>
</feature>
<keyword evidence="5 9" id="KW-0808">Transferase</keyword>
<evidence type="ECO:0000259" key="13">
    <source>
        <dbReference type="PROSITE" id="PS50219"/>
    </source>
</evidence>
<dbReference type="FunFam" id="1.10.510.10:FF:000031">
    <property type="entry name" value="Mitogen-activated protein kinase kinase kinase kinase"/>
    <property type="match status" value="1"/>
</dbReference>
<feature type="region of interest" description="Disordered" evidence="11">
    <location>
        <begin position="401"/>
        <end position="562"/>
    </location>
</feature>
<comment type="catalytic activity">
    <reaction evidence="9">
        <text>L-threonyl-[protein] + ATP = O-phospho-L-threonyl-[protein] + ADP + H(+)</text>
        <dbReference type="Rhea" id="RHEA:46608"/>
        <dbReference type="Rhea" id="RHEA-COMP:11060"/>
        <dbReference type="Rhea" id="RHEA-COMP:11605"/>
        <dbReference type="ChEBI" id="CHEBI:15378"/>
        <dbReference type="ChEBI" id="CHEBI:30013"/>
        <dbReference type="ChEBI" id="CHEBI:30616"/>
        <dbReference type="ChEBI" id="CHEBI:61977"/>
        <dbReference type="ChEBI" id="CHEBI:456216"/>
        <dbReference type="EC" id="2.7.11.1"/>
    </reaction>
</comment>
<feature type="domain" description="CNH" evidence="13">
    <location>
        <begin position="581"/>
        <end position="907"/>
    </location>
</feature>
<keyword evidence="15" id="KW-1185">Reference proteome</keyword>
<keyword evidence="3 9" id="KW-0723">Serine/threonine-protein kinase</keyword>
<dbReference type="PANTHER" id="PTHR48012:SF18">
    <property type="entry name" value="HAPPYHOUR, ISOFORM A"/>
    <property type="match status" value="1"/>
</dbReference>
<dbReference type="Proteomes" id="UP000708208">
    <property type="component" value="Unassembled WGS sequence"/>
</dbReference>
<dbReference type="GO" id="GO:0005737">
    <property type="term" value="C:cytoplasm"/>
    <property type="evidence" value="ECO:0007669"/>
    <property type="project" value="TreeGrafter"/>
</dbReference>
<comment type="catalytic activity">
    <reaction evidence="9">
        <text>L-seryl-[protein] + ATP = O-phospho-L-seryl-[protein] + ADP + H(+)</text>
        <dbReference type="Rhea" id="RHEA:17989"/>
        <dbReference type="Rhea" id="RHEA-COMP:9863"/>
        <dbReference type="Rhea" id="RHEA-COMP:11604"/>
        <dbReference type="ChEBI" id="CHEBI:15378"/>
        <dbReference type="ChEBI" id="CHEBI:29999"/>
        <dbReference type="ChEBI" id="CHEBI:30616"/>
        <dbReference type="ChEBI" id="CHEBI:83421"/>
        <dbReference type="ChEBI" id="CHEBI:456216"/>
        <dbReference type="EC" id="2.7.11.1"/>
    </reaction>
</comment>
<evidence type="ECO:0000256" key="8">
    <source>
        <dbReference type="ARBA" id="ARBA00022840"/>
    </source>
</evidence>
<comment type="function">
    <text evidence="9">Serine/threonine kinase that plays a role in the response to environmental stress. Appears to act upstream of the JUN N-terminal pathway.</text>
</comment>
<evidence type="ECO:0000256" key="11">
    <source>
        <dbReference type="SAM" id="MobiDB-lite"/>
    </source>
</evidence>
<dbReference type="CDD" id="cd06613">
    <property type="entry name" value="STKc_MAP4K3_like"/>
    <property type="match status" value="1"/>
</dbReference>
<dbReference type="Pfam" id="PF00780">
    <property type="entry name" value="CNH"/>
    <property type="match status" value="1"/>
</dbReference>
<keyword evidence="4" id="KW-0597">Phosphoprotein</keyword>
<keyword evidence="7 9" id="KW-0418">Kinase</keyword>
<evidence type="ECO:0000256" key="4">
    <source>
        <dbReference type="ARBA" id="ARBA00022553"/>
    </source>
</evidence>
<dbReference type="Pfam" id="PF00069">
    <property type="entry name" value="Pkinase"/>
    <property type="match status" value="1"/>
</dbReference>
<evidence type="ECO:0000256" key="2">
    <source>
        <dbReference type="ARBA" id="ARBA00008874"/>
    </source>
</evidence>
<dbReference type="EC" id="2.7.11.1" evidence="9"/>
<sequence>MAQVHSQALSADISRRNPQDEYELIQRIGSGTYGDVYKAKRLSNGEFAAIKVIKLEPGDDFGVIQQEILMMKDCRHPNIVAYYGSYLRRDRLWICMEFCGGGSLQDIYHITGPLTELQIAYVSKETLRGLAYLHGLGKMHRDVKGANILLTESGEVKLADFGVSAQLTATLGKRRSFIGTPYWMAPEVAAVERKGGYNELCDVWALGITAIELAELQPPMFDLHPMRALILMAKTSFKPPALKDKEKWSANFHNFVKIALTKNPKKRPTAERLLLHPFLLGDVTKRQALELLHKVNNPNHSFYDMEPDEDGTVQNVPQRIASRRTNRIDQRTPSELQLEGLNFNSPLESSRESGLQRRHSGSDNDRLPLPFEWNDGRNEPERKTLLQYIDEELMNRGHGERLLAGQGYSQKATLPMGDPTMSMSSHEFLDSRNHNHSSNNGAKKSDRRRHRSISGEVEELTSKLEGTLRPSDLDPPVELRTSSPRRHQPNRTLSDSAAVLNISEGASPRPASSDQYYSPYQNGGRPDLTAGLPPVPPPRVRVERRKPEESHSPPRLSTNGLPPTPKVHMGACFMKVFNGCPLRIHCCVSWVHPETRDQHILLGADEGIYTLNLNELHETAMDQLYPRRTVWMFVVKDVLMSLSGKTVQLYRHDLIGLHHNINNKHSLKFSFRMSNKIPERLVPRKFALTTRVAETKGCWRCCVRRNPYNGYRYLCGAMPSGIFLMQWYDPLNKFMLLKHFEYNMTWPLKTFEMIITPDMEYPMVCVNVRKDPESSNLKLDLVNLNSSANWFHSDELLGDAQDRSATVIPRREYLNAVNVTQLEKDTLMICYENKAKFVNLEGKIKQSRKIASEITFDFQIDSVVCLTDSVLVFHKHGMQGRNFRNGEITQEITDHSRIFRLLGSDREDKVIPVESRPNPGGPSPAAPDEGVNLYTLAGHEATY</sequence>
<dbReference type="OrthoDB" id="8693905at2759"/>
<feature type="compositionally biased region" description="Basic and acidic residues" evidence="11">
    <location>
        <begin position="349"/>
        <end position="366"/>
    </location>
</feature>
<dbReference type="InterPro" id="IPR021160">
    <property type="entry name" value="MAPKKKK"/>
</dbReference>
<keyword evidence="6 9" id="KW-0547">Nucleotide-binding</keyword>
<evidence type="ECO:0000313" key="14">
    <source>
        <dbReference type="EMBL" id="CAG7837778.1"/>
    </source>
</evidence>
<evidence type="ECO:0000256" key="6">
    <source>
        <dbReference type="ARBA" id="ARBA00022741"/>
    </source>
</evidence>
<dbReference type="PROSITE" id="PS50219">
    <property type="entry name" value="CNH"/>
    <property type="match status" value="1"/>
</dbReference>
<evidence type="ECO:0000256" key="7">
    <source>
        <dbReference type="ARBA" id="ARBA00022777"/>
    </source>
</evidence>
<dbReference type="InterPro" id="IPR001180">
    <property type="entry name" value="CNH_dom"/>
</dbReference>
<evidence type="ECO:0000256" key="1">
    <source>
        <dbReference type="ARBA" id="ARBA00001946"/>
    </source>
</evidence>
<evidence type="ECO:0000256" key="10">
    <source>
        <dbReference type="PROSITE-ProRule" id="PRU10141"/>
    </source>
</evidence>
<dbReference type="InterPro" id="IPR017441">
    <property type="entry name" value="Protein_kinase_ATP_BS"/>
</dbReference>
<feature type="domain" description="Protein kinase" evidence="12">
    <location>
        <begin position="22"/>
        <end position="279"/>
    </location>
</feature>
<evidence type="ECO:0000256" key="3">
    <source>
        <dbReference type="ARBA" id="ARBA00022527"/>
    </source>
</evidence>
<dbReference type="PROSITE" id="PS50011">
    <property type="entry name" value="PROTEIN_KINASE_DOM"/>
    <property type="match status" value="1"/>
</dbReference>
<keyword evidence="8 9" id="KW-0067">ATP-binding</keyword>
<dbReference type="SMART" id="SM00220">
    <property type="entry name" value="S_TKc"/>
    <property type="match status" value="1"/>
</dbReference>
<comment type="similarity">
    <text evidence="2 9">Belongs to the protein kinase superfamily. STE Ser/Thr protein kinase family. STE20 subfamily.</text>
</comment>
<dbReference type="PANTHER" id="PTHR48012">
    <property type="entry name" value="STERILE20-LIKE KINASE, ISOFORM B-RELATED"/>
    <property type="match status" value="1"/>
</dbReference>
<name>A0A8J2PNL1_9HEXA</name>
<reference evidence="14" key="1">
    <citation type="submission" date="2021-06" db="EMBL/GenBank/DDBJ databases">
        <authorList>
            <person name="Hodson N. C."/>
            <person name="Mongue J. A."/>
            <person name="Jaron S. K."/>
        </authorList>
    </citation>
    <scope>NUCLEOTIDE SEQUENCE</scope>
</reference>
<feature type="compositionally biased region" description="Polar residues" evidence="11">
    <location>
        <begin position="510"/>
        <end position="521"/>
    </location>
</feature>
<dbReference type="InterPro" id="IPR000719">
    <property type="entry name" value="Prot_kinase_dom"/>
</dbReference>
<evidence type="ECO:0000256" key="9">
    <source>
        <dbReference type="PIRNR" id="PIRNR038172"/>
    </source>
</evidence>
<feature type="binding site" evidence="10">
    <location>
        <position position="51"/>
    </location>
    <ligand>
        <name>ATP</name>
        <dbReference type="ChEBI" id="CHEBI:30616"/>
    </ligand>
</feature>
<dbReference type="PROSITE" id="PS00107">
    <property type="entry name" value="PROTEIN_KINASE_ATP"/>
    <property type="match status" value="1"/>
</dbReference>
<protein>
    <recommendedName>
        <fullName evidence="9">Mitogen-activated protein kinase kinase kinase kinase</fullName>
        <ecNumber evidence="9">2.7.11.1</ecNumber>
    </recommendedName>
</protein>
<dbReference type="GO" id="GO:0005524">
    <property type="term" value="F:ATP binding"/>
    <property type="evidence" value="ECO:0007669"/>
    <property type="project" value="UniProtKB-UniRule"/>
</dbReference>
<evidence type="ECO:0000259" key="12">
    <source>
        <dbReference type="PROSITE" id="PS50011"/>
    </source>
</evidence>
<evidence type="ECO:0000256" key="5">
    <source>
        <dbReference type="ARBA" id="ARBA00022679"/>
    </source>
</evidence>
<dbReference type="PIRSF" id="PIRSF038172">
    <property type="entry name" value="MAPKKKK"/>
    <property type="match status" value="1"/>
</dbReference>
<dbReference type="InterPro" id="IPR050629">
    <property type="entry name" value="STE20/SPS1-PAK"/>
</dbReference>
<proteinExistence type="inferred from homology"/>
<comment type="cofactor">
    <cofactor evidence="1 9">
        <name>Mg(2+)</name>
        <dbReference type="ChEBI" id="CHEBI:18420"/>
    </cofactor>
</comment>
<evidence type="ECO:0000313" key="15">
    <source>
        <dbReference type="Proteomes" id="UP000708208"/>
    </source>
</evidence>
<gene>
    <name evidence="14" type="ORF">AFUS01_LOCUS46838</name>
</gene>
<comment type="caution">
    <text evidence="14">The sequence shown here is derived from an EMBL/GenBank/DDBJ whole genome shotgun (WGS) entry which is preliminary data.</text>
</comment>
<organism evidence="14 15">
    <name type="scientific">Allacma fusca</name>
    <dbReference type="NCBI Taxonomy" id="39272"/>
    <lineage>
        <taxon>Eukaryota</taxon>
        <taxon>Metazoa</taxon>
        <taxon>Ecdysozoa</taxon>
        <taxon>Arthropoda</taxon>
        <taxon>Hexapoda</taxon>
        <taxon>Collembola</taxon>
        <taxon>Symphypleona</taxon>
        <taxon>Sminthuridae</taxon>
        <taxon>Allacma</taxon>
    </lineage>
</organism>